<dbReference type="Proteomes" id="UP000603912">
    <property type="component" value="Unassembled WGS sequence"/>
</dbReference>
<protein>
    <submittedName>
        <fullName evidence="1">Uncharacterized protein</fullName>
    </submittedName>
</protein>
<comment type="caution">
    <text evidence="1">The sequence shown here is derived from an EMBL/GenBank/DDBJ whole genome shotgun (WGS) entry which is preliminary data.</text>
</comment>
<keyword evidence="2" id="KW-1185">Reference proteome</keyword>
<gene>
    <name evidence="1" type="ORF">GCM10007036_11590</name>
</gene>
<dbReference type="RefSeq" id="WP_188516727.1">
    <property type="nucleotide sequence ID" value="NZ_BMES01000001.1"/>
</dbReference>
<reference evidence="1" key="2">
    <citation type="submission" date="2020-09" db="EMBL/GenBank/DDBJ databases">
        <authorList>
            <person name="Sun Q."/>
            <person name="Zhou Y."/>
        </authorList>
    </citation>
    <scope>NUCLEOTIDE SEQUENCE</scope>
    <source>
        <strain evidence="1">CGMCC 1.12214</strain>
    </source>
</reference>
<dbReference type="EMBL" id="BMES01000001">
    <property type="protein sequence ID" value="GGH13191.1"/>
    <property type="molecule type" value="Genomic_DNA"/>
</dbReference>
<organism evidence="1 2">
    <name type="scientific">Alsobacter metallidurans</name>
    <dbReference type="NCBI Taxonomy" id="340221"/>
    <lineage>
        <taxon>Bacteria</taxon>
        <taxon>Pseudomonadati</taxon>
        <taxon>Pseudomonadota</taxon>
        <taxon>Alphaproteobacteria</taxon>
        <taxon>Hyphomicrobiales</taxon>
        <taxon>Alsobacteraceae</taxon>
        <taxon>Alsobacter</taxon>
    </lineage>
</organism>
<name>A0A917MH77_9HYPH</name>
<proteinExistence type="predicted"/>
<reference evidence="1" key="1">
    <citation type="journal article" date="2014" name="Int. J. Syst. Evol. Microbiol.">
        <title>Complete genome sequence of Corynebacterium casei LMG S-19264T (=DSM 44701T), isolated from a smear-ripened cheese.</title>
        <authorList>
            <consortium name="US DOE Joint Genome Institute (JGI-PGF)"/>
            <person name="Walter F."/>
            <person name="Albersmeier A."/>
            <person name="Kalinowski J."/>
            <person name="Ruckert C."/>
        </authorList>
    </citation>
    <scope>NUCLEOTIDE SEQUENCE</scope>
    <source>
        <strain evidence="1">CGMCC 1.12214</strain>
    </source>
</reference>
<evidence type="ECO:0000313" key="1">
    <source>
        <dbReference type="EMBL" id="GGH13191.1"/>
    </source>
</evidence>
<accession>A0A917MH77</accession>
<evidence type="ECO:0000313" key="2">
    <source>
        <dbReference type="Proteomes" id="UP000603912"/>
    </source>
</evidence>
<sequence length="62" mass="7219">MLARFRSAERDQETDAERRKRIRQVLLDTVATLPGSRTEASEGEAEERDFYLRLIAKLDKPL</sequence>
<dbReference type="AlphaFoldDB" id="A0A917MH77"/>